<feature type="domain" description="YCII-related" evidence="2">
    <location>
        <begin position="14"/>
        <end position="83"/>
    </location>
</feature>
<sequence length="90" mass="10289">MKYFAVFLSMKDEGKSIQYRPDHLEFLENLRNEGTVLMNGKFSDGSGGLVIYKGDSLESVKSIVEADPYIKTGARSYTIREWEMVSNHDF</sequence>
<dbReference type="Pfam" id="PF03795">
    <property type="entry name" value="YCII"/>
    <property type="match status" value="1"/>
</dbReference>
<organism evidence="3 4">
    <name type="scientific">Salinicoccus hispanicus</name>
    <dbReference type="NCBI Taxonomy" id="157225"/>
    <lineage>
        <taxon>Bacteria</taxon>
        <taxon>Bacillati</taxon>
        <taxon>Bacillota</taxon>
        <taxon>Bacilli</taxon>
        <taxon>Bacillales</taxon>
        <taxon>Staphylococcaceae</taxon>
        <taxon>Salinicoccus</taxon>
    </lineage>
</organism>
<dbReference type="AlphaFoldDB" id="A0A6N8U422"/>
<dbReference type="EMBL" id="WUUK01000002">
    <property type="protein sequence ID" value="MXQ50981.1"/>
    <property type="molecule type" value="Genomic_DNA"/>
</dbReference>
<dbReference type="SUPFAM" id="SSF54909">
    <property type="entry name" value="Dimeric alpha+beta barrel"/>
    <property type="match status" value="1"/>
</dbReference>
<evidence type="ECO:0000259" key="2">
    <source>
        <dbReference type="Pfam" id="PF03795"/>
    </source>
</evidence>
<gene>
    <name evidence="3" type="ORF">GQ671_06825</name>
</gene>
<keyword evidence="4" id="KW-1185">Reference proteome</keyword>
<dbReference type="Proteomes" id="UP000436284">
    <property type="component" value="Unassembled WGS sequence"/>
</dbReference>
<dbReference type="InterPro" id="IPR005545">
    <property type="entry name" value="YCII"/>
</dbReference>
<comment type="similarity">
    <text evidence="1">Belongs to the YciI family.</text>
</comment>
<accession>A0A6N8U422</accession>
<evidence type="ECO:0000256" key="1">
    <source>
        <dbReference type="ARBA" id="ARBA00007689"/>
    </source>
</evidence>
<dbReference type="PANTHER" id="PTHR37828:SF1">
    <property type="entry name" value="YCII-RELATED DOMAIN-CONTAINING PROTEIN"/>
    <property type="match status" value="1"/>
</dbReference>
<dbReference type="PANTHER" id="PTHR37828">
    <property type="entry name" value="GSR2449 PROTEIN"/>
    <property type="match status" value="1"/>
</dbReference>
<dbReference type="InterPro" id="IPR011008">
    <property type="entry name" value="Dimeric_a/b-barrel"/>
</dbReference>
<proteinExistence type="inferred from homology"/>
<comment type="caution">
    <text evidence="3">The sequence shown here is derived from an EMBL/GenBank/DDBJ whole genome shotgun (WGS) entry which is preliminary data.</text>
</comment>
<reference evidence="3 4" key="1">
    <citation type="submission" date="2019-12" db="EMBL/GenBank/DDBJ databases">
        <title>Salinicoccus cyprini sp. nov., isolated from gastro-intestinal tract of mirror carp, Cyprinus carpio var. specularis, collected from Gobind Sagar Reservoir, Himachal Pradesh, India.</title>
        <authorList>
            <person name="Talwar C."/>
            <person name="Singh A.K."/>
            <person name="Lal R."/>
            <person name="Negi R.K."/>
        </authorList>
    </citation>
    <scope>NUCLEOTIDE SEQUENCE [LARGE SCALE GENOMIC DNA]</scope>
    <source>
        <strain evidence="3 4">J-82</strain>
    </source>
</reference>
<dbReference type="Gene3D" id="3.30.70.1060">
    <property type="entry name" value="Dimeric alpha+beta barrel"/>
    <property type="match status" value="1"/>
</dbReference>
<protein>
    <recommendedName>
        <fullName evidence="2">YCII-related domain-containing protein</fullName>
    </recommendedName>
</protein>
<dbReference type="RefSeq" id="WP_160654607.1">
    <property type="nucleotide sequence ID" value="NZ_JBHRWU010000001.1"/>
</dbReference>
<name>A0A6N8U422_9STAP</name>
<dbReference type="OrthoDB" id="162319at2"/>
<evidence type="ECO:0000313" key="4">
    <source>
        <dbReference type="Proteomes" id="UP000436284"/>
    </source>
</evidence>
<evidence type="ECO:0000313" key="3">
    <source>
        <dbReference type="EMBL" id="MXQ50981.1"/>
    </source>
</evidence>